<dbReference type="PANTHER" id="PTHR10039:SF5">
    <property type="entry name" value="NACHT DOMAIN-CONTAINING PROTEIN"/>
    <property type="match status" value="1"/>
</dbReference>
<gene>
    <name evidence="3" type="ORF">KHLLAP_LOCUS4006</name>
</gene>
<dbReference type="InterPro" id="IPR027417">
    <property type="entry name" value="P-loop_NTPase"/>
</dbReference>
<proteinExistence type="predicted"/>
<dbReference type="Proteomes" id="UP001295740">
    <property type="component" value="Unassembled WGS sequence"/>
</dbReference>
<evidence type="ECO:0000313" key="4">
    <source>
        <dbReference type="Proteomes" id="UP001295740"/>
    </source>
</evidence>
<keyword evidence="1" id="KW-0677">Repeat</keyword>
<organism evidence="3 4">
    <name type="scientific">Anthostomella pinea</name>
    <dbReference type="NCBI Taxonomy" id="933095"/>
    <lineage>
        <taxon>Eukaryota</taxon>
        <taxon>Fungi</taxon>
        <taxon>Dikarya</taxon>
        <taxon>Ascomycota</taxon>
        <taxon>Pezizomycotina</taxon>
        <taxon>Sordariomycetes</taxon>
        <taxon>Xylariomycetidae</taxon>
        <taxon>Xylariales</taxon>
        <taxon>Xylariaceae</taxon>
        <taxon>Anthostomella</taxon>
    </lineage>
</organism>
<dbReference type="EMBL" id="CAUWAG010000006">
    <property type="protein sequence ID" value="CAJ2503538.1"/>
    <property type="molecule type" value="Genomic_DNA"/>
</dbReference>
<sequence length="471" mass="52693">MSLAEVIQPKQLIASRTRRGAAGGSVLKLVVFSIDFVTEAKQVHRQGGTDRNVDLATVADSVQIATQSLEDQLDEFDRSGEKPTLDPDEEQLRELAVRAAEIGRERAESLNKVATDGKSKWKSFKAVARGMWDADDIQKTEKKLNGIRDEISLGILIGIRKKVSESSNDSQRRMLEALEEVANGQAESREDSKHMIERLTDADLSGKERHRELVSLGIQLRDGINAFAISRSPSPMSPGFQTLNGTSEEERVAAEDKILNCLWYSTIADRQESISEAYKKTFQWIYEDPRVSGKTWSNFVDFLEGDATSYWITGKPGSGKSTLMKFINEDPRTEAFLHGWTAGRCMLKASFYFYYNGSDMQKSEVGLLRSILHSLLDQRRDLIPVAFKDRFRAALDGRVSPDPTLPELKRALKYLLLGSPQLCFFLSVDGLDEFDPKVSMTHVSDLVNWTLSLGGHSNVKSRHLKSPVDGI</sequence>
<comment type="caution">
    <text evidence="3">The sequence shown here is derived from an EMBL/GenBank/DDBJ whole genome shotgun (WGS) entry which is preliminary data.</text>
</comment>
<evidence type="ECO:0000256" key="1">
    <source>
        <dbReference type="ARBA" id="ARBA00022737"/>
    </source>
</evidence>
<dbReference type="InterPro" id="IPR056884">
    <property type="entry name" value="NPHP3-like_N"/>
</dbReference>
<accession>A0AAI8YG27</accession>
<name>A0AAI8YG27_9PEZI</name>
<dbReference type="Pfam" id="PF24883">
    <property type="entry name" value="NPHP3_N"/>
    <property type="match status" value="1"/>
</dbReference>
<dbReference type="Gene3D" id="3.40.50.300">
    <property type="entry name" value="P-loop containing nucleotide triphosphate hydrolases"/>
    <property type="match status" value="1"/>
</dbReference>
<dbReference type="AlphaFoldDB" id="A0AAI8YG27"/>
<evidence type="ECO:0000313" key="3">
    <source>
        <dbReference type="EMBL" id="CAJ2503538.1"/>
    </source>
</evidence>
<keyword evidence="4" id="KW-1185">Reference proteome</keyword>
<protein>
    <submittedName>
        <fullName evidence="3">Uu.00g109320.m01.CDS01</fullName>
    </submittedName>
</protein>
<reference evidence="3" key="1">
    <citation type="submission" date="2023-10" db="EMBL/GenBank/DDBJ databases">
        <authorList>
            <person name="Hackl T."/>
        </authorList>
    </citation>
    <scope>NUCLEOTIDE SEQUENCE</scope>
</reference>
<dbReference type="PANTHER" id="PTHR10039">
    <property type="entry name" value="AMELOGENIN"/>
    <property type="match status" value="1"/>
</dbReference>
<feature type="domain" description="Nephrocystin 3-like N-terminal" evidence="2">
    <location>
        <begin position="281"/>
        <end position="439"/>
    </location>
</feature>
<evidence type="ECO:0000259" key="2">
    <source>
        <dbReference type="Pfam" id="PF24883"/>
    </source>
</evidence>